<dbReference type="PATRIC" id="fig|1214101.3.peg.5117"/>
<reference evidence="2 3" key="1">
    <citation type="journal article" date="2012" name="J. Bacteriol.">
        <title>Genome sequence of the bacterium Streptomyces davawensis JCM 4913 and heterologous production of the unique antibiotic roseoflavin.</title>
        <authorList>
            <person name="Jankowitsch F."/>
            <person name="Schwarz J."/>
            <person name="Ruckert C."/>
            <person name="Gust B."/>
            <person name="Szczepanowski R."/>
            <person name="Blom J."/>
            <person name="Pelzer S."/>
            <person name="Kalinowski J."/>
            <person name="Mack M."/>
        </authorList>
    </citation>
    <scope>NUCLEOTIDE SEQUENCE [LARGE SCALE GENOMIC DNA]</scope>
    <source>
        <strain evidence="3">DSM 101723 / JCM 4913 / KCC S-0913 / 768</strain>
    </source>
</reference>
<dbReference type="HOGENOM" id="CLU_3012193_0_0_11"/>
<dbReference type="EMBL" id="HE971709">
    <property type="protein sequence ID" value="CCK29426.1"/>
    <property type="molecule type" value="Genomic_DNA"/>
</dbReference>
<keyword evidence="1" id="KW-0812">Transmembrane</keyword>
<evidence type="ECO:0000256" key="1">
    <source>
        <dbReference type="SAM" id="Phobius"/>
    </source>
</evidence>
<dbReference type="Proteomes" id="UP000008043">
    <property type="component" value="Chromosome"/>
</dbReference>
<accession>K4QZG5</accession>
<feature type="transmembrane region" description="Helical" evidence="1">
    <location>
        <begin position="20"/>
        <end position="51"/>
    </location>
</feature>
<keyword evidence="1" id="KW-0472">Membrane</keyword>
<sequence length="56" mass="5922">MSGQGWDDDAEYRQVVRRGWVATGVAGCCSVVVVGLVVAWLLGVGVFVLLVEALSK</sequence>
<dbReference type="RefSeq" id="WP_015659766.1">
    <property type="nucleotide sequence ID" value="NC_020504.1"/>
</dbReference>
<name>K4QZG5_STRDJ</name>
<gene>
    <name evidence="2" type="ORF">BN159_5047</name>
</gene>
<proteinExistence type="predicted"/>
<dbReference type="AlphaFoldDB" id="K4QZG5"/>
<keyword evidence="3" id="KW-1185">Reference proteome</keyword>
<evidence type="ECO:0000313" key="3">
    <source>
        <dbReference type="Proteomes" id="UP000008043"/>
    </source>
</evidence>
<organism evidence="2 3">
    <name type="scientific">Streptomyces davaonensis (strain DSM 101723 / JCM 4913 / KCC S-0913 / 768)</name>
    <dbReference type="NCBI Taxonomy" id="1214101"/>
    <lineage>
        <taxon>Bacteria</taxon>
        <taxon>Bacillati</taxon>
        <taxon>Actinomycetota</taxon>
        <taxon>Actinomycetes</taxon>
        <taxon>Kitasatosporales</taxon>
        <taxon>Streptomycetaceae</taxon>
        <taxon>Streptomyces</taxon>
    </lineage>
</organism>
<keyword evidence="1" id="KW-1133">Transmembrane helix</keyword>
<protein>
    <submittedName>
        <fullName evidence="2">Putative membrane protein</fullName>
    </submittedName>
</protein>
<dbReference type="KEGG" id="sdv:BN159_5047"/>
<evidence type="ECO:0000313" key="2">
    <source>
        <dbReference type="EMBL" id="CCK29426.1"/>
    </source>
</evidence>